<evidence type="ECO:0000256" key="7">
    <source>
        <dbReference type="ARBA" id="ARBA00023136"/>
    </source>
</evidence>
<dbReference type="HOGENOM" id="CLU_1976953_0_0_0"/>
<dbReference type="EC" id="1.3.99.1" evidence="9"/>
<protein>
    <submittedName>
        <fullName evidence="9">Succinate dehydrogenase membrane subunit</fullName>
        <ecNumber evidence="9">1.3.99.1</ecNumber>
    </submittedName>
</protein>
<dbReference type="InterPro" id="IPR000701">
    <property type="entry name" value="SuccDH_FuR_B_TM-su"/>
</dbReference>
<dbReference type="RefSeq" id="WP_013561131.1">
    <property type="nucleotide sequence ID" value="NC_014960.1"/>
</dbReference>
<accession>E8N140</accession>
<feature type="transmembrane region" description="Helical" evidence="8">
    <location>
        <begin position="62"/>
        <end position="86"/>
    </location>
</feature>
<dbReference type="KEGG" id="atm:ANT_27570"/>
<dbReference type="Gene3D" id="1.20.1300.10">
    <property type="entry name" value="Fumarate reductase/succinate dehydrogenase, transmembrane subunit"/>
    <property type="match status" value="1"/>
</dbReference>
<feature type="transmembrane region" description="Helical" evidence="8">
    <location>
        <begin position="15"/>
        <end position="42"/>
    </location>
</feature>
<evidence type="ECO:0000256" key="5">
    <source>
        <dbReference type="ARBA" id="ARBA00022989"/>
    </source>
</evidence>
<proteinExistence type="predicted"/>
<keyword evidence="9" id="KW-0560">Oxidoreductase</keyword>
<dbReference type="Pfam" id="PF01127">
    <property type="entry name" value="Sdh_cyt"/>
    <property type="match status" value="1"/>
</dbReference>
<evidence type="ECO:0000256" key="1">
    <source>
        <dbReference type="ARBA" id="ARBA00004370"/>
    </source>
</evidence>
<reference evidence="9 10" key="1">
    <citation type="submission" date="2010-12" db="EMBL/GenBank/DDBJ databases">
        <title>Whole genome sequence of Anaerolinea thermophila UNI-1.</title>
        <authorList>
            <person name="Narita-Yamada S."/>
            <person name="Kishi E."/>
            <person name="Watanabe Y."/>
            <person name="Takasaki K."/>
            <person name="Ankai A."/>
            <person name="Oguchi A."/>
            <person name="Fukui S."/>
            <person name="Takahashi M."/>
            <person name="Yashiro I."/>
            <person name="Hosoyama A."/>
            <person name="Sekiguchi Y."/>
            <person name="Hanada S."/>
            <person name="Fujita N."/>
        </authorList>
    </citation>
    <scope>NUCLEOTIDE SEQUENCE [LARGE SCALE GENOMIC DNA]</scope>
    <source>
        <strain evidence="10">DSM 14523 / JCM 11388 / NBRC 100420 / UNI-1</strain>
    </source>
</reference>
<name>E8N140_ANATU</name>
<evidence type="ECO:0000256" key="8">
    <source>
        <dbReference type="SAM" id="Phobius"/>
    </source>
</evidence>
<evidence type="ECO:0000256" key="2">
    <source>
        <dbReference type="ARBA" id="ARBA00022617"/>
    </source>
</evidence>
<evidence type="ECO:0000313" key="9">
    <source>
        <dbReference type="EMBL" id="BAJ64783.1"/>
    </source>
</evidence>
<dbReference type="GO" id="GO:0016491">
    <property type="term" value="F:oxidoreductase activity"/>
    <property type="evidence" value="ECO:0007669"/>
    <property type="project" value="UniProtKB-KW"/>
</dbReference>
<dbReference type="GO" id="GO:0016020">
    <property type="term" value="C:membrane"/>
    <property type="evidence" value="ECO:0007669"/>
    <property type="project" value="UniProtKB-SubCell"/>
</dbReference>
<keyword evidence="3 8" id="KW-0812">Transmembrane</keyword>
<dbReference type="AlphaFoldDB" id="E8N140"/>
<evidence type="ECO:0000313" key="10">
    <source>
        <dbReference type="Proteomes" id="UP000008922"/>
    </source>
</evidence>
<comment type="subcellular location">
    <subcellularLocation>
        <location evidence="1">Membrane</location>
    </subcellularLocation>
</comment>
<keyword evidence="7 8" id="KW-0472">Membrane</keyword>
<dbReference type="OrthoDB" id="164026at2"/>
<dbReference type="SUPFAM" id="SSF81343">
    <property type="entry name" value="Fumarate reductase respiratory complex transmembrane subunits"/>
    <property type="match status" value="1"/>
</dbReference>
<evidence type="ECO:0000256" key="6">
    <source>
        <dbReference type="ARBA" id="ARBA00023004"/>
    </source>
</evidence>
<dbReference type="InParanoid" id="E8N140"/>
<keyword evidence="6" id="KW-0408">Iron</keyword>
<dbReference type="EMBL" id="AP012029">
    <property type="protein sequence ID" value="BAJ64783.1"/>
    <property type="molecule type" value="Genomic_DNA"/>
</dbReference>
<keyword evidence="4" id="KW-0479">Metal-binding</keyword>
<keyword evidence="2" id="KW-0349">Heme</keyword>
<dbReference type="InterPro" id="IPR034804">
    <property type="entry name" value="SQR/QFR_C/D"/>
</dbReference>
<keyword evidence="5 8" id="KW-1133">Transmembrane helix</keyword>
<evidence type="ECO:0000256" key="4">
    <source>
        <dbReference type="ARBA" id="ARBA00022723"/>
    </source>
</evidence>
<dbReference type="Proteomes" id="UP000008922">
    <property type="component" value="Chromosome"/>
</dbReference>
<feature type="transmembrane region" description="Helical" evidence="8">
    <location>
        <begin position="98"/>
        <end position="119"/>
    </location>
</feature>
<gene>
    <name evidence="9" type="primary">sdhD</name>
    <name evidence="9" type="ordered locus">ANT_27570</name>
</gene>
<sequence>MTNAPLSAPKPGEGALLWAVKIFSGVLILLILILHFLVNHYWAPNGLLSHAEVVAYYQNYPIVPIMEGFFLIFVVAHSLLGVRSILLDLRPSPRVLRGVDGMLILIGVTASVYGIWLLIRVTGWGG</sequence>
<evidence type="ECO:0000256" key="3">
    <source>
        <dbReference type="ARBA" id="ARBA00022692"/>
    </source>
</evidence>
<organism evidence="9 10">
    <name type="scientific">Anaerolinea thermophila (strain DSM 14523 / JCM 11388 / NBRC 100420 / UNI-1)</name>
    <dbReference type="NCBI Taxonomy" id="926569"/>
    <lineage>
        <taxon>Bacteria</taxon>
        <taxon>Bacillati</taxon>
        <taxon>Chloroflexota</taxon>
        <taxon>Anaerolineae</taxon>
        <taxon>Anaerolineales</taxon>
        <taxon>Anaerolineaceae</taxon>
        <taxon>Anaerolinea</taxon>
    </lineage>
</organism>
<dbReference type="GO" id="GO:0046872">
    <property type="term" value="F:metal ion binding"/>
    <property type="evidence" value="ECO:0007669"/>
    <property type="project" value="UniProtKB-KW"/>
</dbReference>
<keyword evidence="10" id="KW-1185">Reference proteome</keyword>
<dbReference type="STRING" id="926569.ANT_27570"/>